<comment type="similarity">
    <text evidence="1">Belongs to the CpsD/CapB family.</text>
</comment>
<evidence type="ECO:0000313" key="12">
    <source>
        <dbReference type="EMBL" id="MBE9660816.1"/>
    </source>
</evidence>
<dbReference type="NCBIfam" id="TIGR01007">
    <property type="entry name" value="eps_fam"/>
    <property type="match status" value="1"/>
</dbReference>
<comment type="similarity">
    <text evidence="2">Belongs to the etk/wzc family.</text>
</comment>
<dbReference type="GO" id="GO:0005886">
    <property type="term" value="C:plasma membrane"/>
    <property type="evidence" value="ECO:0007669"/>
    <property type="project" value="TreeGrafter"/>
</dbReference>
<dbReference type="InterPro" id="IPR005702">
    <property type="entry name" value="Wzc-like_C"/>
</dbReference>
<accession>A0A929PVA8</accession>
<dbReference type="EC" id="2.7.10.2" evidence="3"/>
<dbReference type="PANTHER" id="PTHR32309">
    <property type="entry name" value="TYROSINE-PROTEIN KINASE"/>
    <property type="match status" value="1"/>
</dbReference>
<proteinExistence type="inferred from homology"/>
<organism evidence="12 13">
    <name type="scientific">Mucilaginibacter myungsuensis</name>
    <dbReference type="NCBI Taxonomy" id="649104"/>
    <lineage>
        <taxon>Bacteria</taxon>
        <taxon>Pseudomonadati</taxon>
        <taxon>Bacteroidota</taxon>
        <taxon>Sphingobacteriia</taxon>
        <taxon>Sphingobacteriales</taxon>
        <taxon>Sphingobacteriaceae</taxon>
        <taxon>Mucilaginibacter</taxon>
    </lineage>
</organism>
<evidence type="ECO:0000256" key="8">
    <source>
        <dbReference type="ARBA" id="ARBA00023137"/>
    </source>
</evidence>
<dbReference type="InterPro" id="IPR027417">
    <property type="entry name" value="P-loop_NTPase"/>
</dbReference>
<keyword evidence="4 12" id="KW-0808">Transferase</keyword>
<evidence type="ECO:0000256" key="1">
    <source>
        <dbReference type="ARBA" id="ARBA00007316"/>
    </source>
</evidence>
<evidence type="ECO:0000313" key="13">
    <source>
        <dbReference type="Proteomes" id="UP000622475"/>
    </source>
</evidence>
<dbReference type="Proteomes" id="UP000622475">
    <property type="component" value="Unassembled WGS sequence"/>
</dbReference>
<dbReference type="InterPro" id="IPR050445">
    <property type="entry name" value="Bact_polysacc_biosynth/exp"/>
</dbReference>
<dbReference type="GO" id="GO:0004715">
    <property type="term" value="F:non-membrane spanning protein tyrosine kinase activity"/>
    <property type="evidence" value="ECO:0007669"/>
    <property type="project" value="UniProtKB-EC"/>
</dbReference>
<dbReference type="PANTHER" id="PTHR32309:SF13">
    <property type="entry name" value="FERRIC ENTEROBACTIN TRANSPORT PROTEIN FEPE"/>
    <property type="match status" value="1"/>
</dbReference>
<keyword evidence="5" id="KW-0547">Nucleotide-binding</keyword>
<dbReference type="FunFam" id="3.40.50.300:FF:000527">
    <property type="entry name" value="Tyrosine-protein kinase etk"/>
    <property type="match status" value="1"/>
</dbReference>
<sequence length="807" mass="90679">MQETNKFQRKLPNQEIDYFKIGKILLSRWYWIAATLLISIGVSKVYLWYTPKVYATGATIKFEDKRSELNDMAGAYAASATMAARMQSELVVLQSSPVLLRAIKSIDHRVSFYLNGRVRVTDIYPQKLLDIQFITLDSVIFFREQLEFRPKNKDQFTLTYARGKKETKQTYSYDAPITLDHTVFTIKHQESLPSNTVVLFKFNAPEDLLGRVRGGLHPGEISRNSNIVAIQQTDVNPVFAADILNAILVEYLKYDKEQRTKSARQTIEFIDTKLGLLSGKVSTSGNELEQFKQRRKMVDISTTSAALVGQSKEIEAQISILNMQVTAIDDLKNKLIAQQSAANINFNISGSVDPFLGPLITSYNALLANRTELLKDYNLNSPPIKDIDRQIATIKTSALANVNSTRDETQKKLNYLNSQKRGIDQQIGTIPAAENDLFKLKRSFEINDKVYGLLEEKRLDAEISSSAILPGASIVDRAYPSLNPISPDAGAVNRKAIIIGIISGLGIIILIRMLNPYIYDKETIESLTTVPIIGVIRKFPGSLDEDSSQLLALTKPRSIFAESVRSVRTNLNFLASDKKNKVICITSEVAGEGKSFVSVNLSSTLALINKRVILIGADLRRSRIHKTFNVPNDLGLSNYLANQATPQDIIKHSEVGSLDFITSGPVPPNPSELLHSSRMAELVEELKGYYDFIIIDTAPVGLVSDSIPLIRASDVNVFVIRSGKSKYYAATVPQRIATEYNLDNSVIVLNAFEEDLLHSRYYTTRITGENYGNRYYYYSDYSGYASSGYYLDDDKRKWWDIKRWLKF</sequence>
<gene>
    <name evidence="12" type="ORF">IRJ16_02885</name>
</gene>
<keyword evidence="6" id="KW-0418">Kinase</keyword>
<keyword evidence="7" id="KW-0067">ATP-binding</keyword>
<evidence type="ECO:0000256" key="3">
    <source>
        <dbReference type="ARBA" id="ARBA00011903"/>
    </source>
</evidence>
<feature type="transmembrane region" description="Helical" evidence="10">
    <location>
        <begin position="29"/>
        <end position="49"/>
    </location>
</feature>
<evidence type="ECO:0000259" key="11">
    <source>
        <dbReference type="Pfam" id="PF13614"/>
    </source>
</evidence>
<evidence type="ECO:0000256" key="7">
    <source>
        <dbReference type="ARBA" id="ARBA00022840"/>
    </source>
</evidence>
<comment type="catalytic activity">
    <reaction evidence="9">
        <text>L-tyrosyl-[protein] + ATP = O-phospho-L-tyrosyl-[protein] + ADP + H(+)</text>
        <dbReference type="Rhea" id="RHEA:10596"/>
        <dbReference type="Rhea" id="RHEA-COMP:10136"/>
        <dbReference type="Rhea" id="RHEA-COMP:20101"/>
        <dbReference type="ChEBI" id="CHEBI:15378"/>
        <dbReference type="ChEBI" id="CHEBI:30616"/>
        <dbReference type="ChEBI" id="CHEBI:46858"/>
        <dbReference type="ChEBI" id="CHEBI:61978"/>
        <dbReference type="ChEBI" id="CHEBI:456216"/>
        <dbReference type="EC" id="2.7.10.2"/>
    </reaction>
</comment>
<evidence type="ECO:0000256" key="9">
    <source>
        <dbReference type="ARBA" id="ARBA00051245"/>
    </source>
</evidence>
<dbReference type="Pfam" id="PF13614">
    <property type="entry name" value="AAA_31"/>
    <property type="match status" value="1"/>
</dbReference>
<dbReference type="GO" id="GO:0042802">
    <property type="term" value="F:identical protein binding"/>
    <property type="evidence" value="ECO:0007669"/>
    <property type="project" value="UniProtKB-ARBA"/>
</dbReference>
<feature type="domain" description="AAA" evidence="11">
    <location>
        <begin position="581"/>
        <end position="714"/>
    </location>
</feature>
<keyword evidence="10" id="KW-1133">Transmembrane helix</keyword>
<dbReference type="CDD" id="cd05387">
    <property type="entry name" value="BY-kinase"/>
    <property type="match status" value="1"/>
</dbReference>
<name>A0A929PVA8_9SPHI</name>
<reference evidence="12" key="1">
    <citation type="submission" date="2020-10" db="EMBL/GenBank/DDBJ databases">
        <title>Mucilaginibacter mali sp. nov., isolated from rhizosphere soil of apple orchard.</title>
        <authorList>
            <person name="Lee J.-S."/>
            <person name="Kim H.S."/>
            <person name="Kim J.-S."/>
        </authorList>
    </citation>
    <scope>NUCLEOTIDE SEQUENCE</scope>
    <source>
        <strain evidence="12">KCTC 22746</strain>
    </source>
</reference>
<keyword evidence="10" id="KW-0812">Transmembrane</keyword>
<comment type="caution">
    <text evidence="12">The sequence shown here is derived from an EMBL/GenBank/DDBJ whole genome shotgun (WGS) entry which is preliminary data.</text>
</comment>
<dbReference type="Gene3D" id="3.40.50.300">
    <property type="entry name" value="P-loop containing nucleotide triphosphate hydrolases"/>
    <property type="match status" value="1"/>
</dbReference>
<evidence type="ECO:0000256" key="4">
    <source>
        <dbReference type="ARBA" id="ARBA00022679"/>
    </source>
</evidence>
<evidence type="ECO:0000256" key="10">
    <source>
        <dbReference type="SAM" id="Phobius"/>
    </source>
</evidence>
<dbReference type="SUPFAM" id="SSF52540">
    <property type="entry name" value="P-loop containing nucleoside triphosphate hydrolases"/>
    <property type="match status" value="1"/>
</dbReference>
<keyword evidence="8" id="KW-0829">Tyrosine-protein kinase</keyword>
<dbReference type="GO" id="GO:0005524">
    <property type="term" value="F:ATP binding"/>
    <property type="evidence" value="ECO:0007669"/>
    <property type="project" value="UniProtKB-KW"/>
</dbReference>
<protein>
    <recommendedName>
        <fullName evidence="3">non-specific protein-tyrosine kinase</fullName>
        <ecNumber evidence="3">2.7.10.2</ecNumber>
    </recommendedName>
</protein>
<dbReference type="RefSeq" id="WP_194110006.1">
    <property type="nucleotide sequence ID" value="NZ_JADFFL010000001.1"/>
</dbReference>
<dbReference type="InterPro" id="IPR025669">
    <property type="entry name" value="AAA_dom"/>
</dbReference>
<dbReference type="AlphaFoldDB" id="A0A929PVA8"/>
<evidence type="ECO:0000256" key="5">
    <source>
        <dbReference type="ARBA" id="ARBA00022741"/>
    </source>
</evidence>
<keyword evidence="13" id="KW-1185">Reference proteome</keyword>
<dbReference type="EMBL" id="JADFFL010000001">
    <property type="protein sequence ID" value="MBE9660816.1"/>
    <property type="molecule type" value="Genomic_DNA"/>
</dbReference>
<evidence type="ECO:0000256" key="6">
    <source>
        <dbReference type="ARBA" id="ARBA00022777"/>
    </source>
</evidence>
<keyword evidence="10" id="KW-0472">Membrane</keyword>
<evidence type="ECO:0000256" key="2">
    <source>
        <dbReference type="ARBA" id="ARBA00008883"/>
    </source>
</evidence>